<dbReference type="Pfam" id="PF00534">
    <property type="entry name" value="Glycos_transf_1"/>
    <property type="match status" value="1"/>
</dbReference>
<dbReference type="GO" id="GO:0016757">
    <property type="term" value="F:glycosyltransferase activity"/>
    <property type="evidence" value="ECO:0007669"/>
    <property type="project" value="InterPro"/>
</dbReference>
<dbReference type="Gene3D" id="3.40.50.2000">
    <property type="entry name" value="Glycogen Phosphorylase B"/>
    <property type="match status" value="2"/>
</dbReference>
<sequence length="395" mass="43921">MRVAIVHDWLTGMRGGEKCLEVFCEIFPEADLFTLVHLPGSVSPVIEGRRVATSFLQHVPGVARRYRHLLPLMPAAVRLLGLGGYDFILSSSHCVAKAARGRPGAYHLCYCYTPMRYAWDAYEAYFGGDRLRGPARWIVPRVMERLRRWDARTSAGVDEFIAISHTVAGRIRRCYGREAEVIYPPVDAERFRPAGGRGDYYLLVSAFAPYKRVDLAVEAFSRLGRPLKVAGTGQDFDRVRALGGPGVEFLGWQDDAALARLYAGCRAFVFPGEEDFGITPLEAQACGRPVIAYGAGGALETVVGLNAAEVSYPPGFQPPAGEEPTGLFFTRPDAEGLARAVLRFEAEEAKFRPGAARRQALRFGRERFKEEARRRFMEGFERHQEKAAGRRTGDR</sequence>
<dbReference type="InterPro" id="IPR001296">
    <property type="entry name" value="Glyco_trans_1"/>
</dbReference>
<dbReference type="Pfam" id="PF13439">
    <property type="entry name" value="Glyco_transf_4"/>
    <property type="match status" value="1"/>
</dbReference>
<dbReference type="EMBL" id="JACQRX010000034">
    <property type="protein sequence ID" value="MBI4250963.1"/>
    <property type="molecule type" value="Genomic_DNA"/>
</dbReference>
<accession>A0A932ZSE8</accession>
<dbReference type="Proteomes" id="UP000752292">
    <property type="component" value="Unassembled WGS sequence"/>
</dbReference>
<evidence type="ECO:0000313" key="4">
    <source>
        <dbReference type="Proteomes" id="UP000752292"/>
    </source>
</evidence>
<dbReference type="SUPFAM" id="SSF53756">
    <property type="entry name" value="UDP-Glycosyltransferase/glycogen phosphorylase"/>
    <property type="match status" value="1"/>
</dbReference>
<dbReference type="InterPro" id="IPR050194">
    <property type="entry name" value="Glycosyltransferase_grp1"/>
</dbReference>
<proteinExistence type="predicted"/>
<gene>
    <name evidence="3" type="ORF">HY618_00755</name>
</gene>
<dbReference type="InterPro" id="IPR028098">
    <property type="entry name" value="Glyco_trans_4-like_N"/>
</dbReference>
<organism evidence="3 4">
    <name type="scientific">Tectimicrobiota bacterium</name>
    <dbReference type="NCBI Taxonomy" id="2528274"/>
    <lineage>
        <taxon>Bacteria</taxon>
        <taxon>Pseudomonadati</taxon>
        <taxon>Nitrospinota/Tectimicrobiota group</taxon>
        <taxon>Candidatus Tectimicrobiota</taxon>
    </lineage>
</organism>
<reference evidence="3" key="1">
    <citation type="submission" date="2020-07" db="EMBL/GenBank/DDBJ databases">
        <title>Huge and variable diversity of episymbiotic CPR bacteria and DPANN archaea in groundwater ecosystems.</title>
        <authorList>
            <person name="He C.Y."/>
            <person name="Keren R."/>
            <person name="Whittaker M."/>
            <person name="Farag I.F."/>
            <person name="Doudna J."/>
            <person name="Cate J.H.D."/>
            <person name="Banfield J.F."/>
        </authorList>
    </citation>
    <scope>NUCLEOTIDE SEQUENCE</scope>
    <source>
        <strain evidence="3">NC_groundwater_1370_Ag_S-0.2um_69_93</strain>
    </source>
</reference>
<protein>
    <submittedName>
        <fullName evidence="3">Glycosyltransferase</fullName>
    </submittedName>
</protein>
<name>A0A932ZSE8_UNCTE</name>
<dbReference type="PANTHER" id="PTHR45947:SF3">
    <property type="entry name" value="SULFOQUINOVOSYL TRANSFERASE SQD2"/>
    <property type="match status" value="1"/>
</dbReference>
<evidence type="ECO:0000259" key="1">
    <source>
        <dbReference type="Pfam" id="PF00534"/>
    </source>
</evidence>
<feature type="domain" description="Glycosyltransferase subfamily 4-like N-terminal" evidence="2">
    <location>
        <begin position="57"/>
        <end position="190"/>
    </location>
</feature>
<dbReference type="PANTHER" id="PTHR45947">
    <property type="entry name" value="SULFOQUINOVOSYL TRANSFERASE SQD2"/>
    <property type="match status" value="1"/>
</dbReference>
<evidence type="ECO:0000313" key="3">
    <source>
        <dbReference type="EMBL" id="MBI4250963.1"/>
    </source>
</evidence>
<comment type="caution">
    <text evidence="3">The sequence shown here is derived from an EMBL/GenBank/DDBJ whole genome shotgun (WGS) entry which is preliminary data.</text>
</comment>
<dbReference type="AlphaFoldDB" id="A0A932ZSE8"/>
<feature type="domain" description="Glycosyl transferase family 1" evidence="1">
    <location>
        <begin position="199"/>
        <end position="348"/>
    </location>
</feature>
<evidence type="ECO:0000259" key="2">
    <source>
        <dbReference type="Pfam" id="PF13439"/>
    </source>
</evidence>